<keyword evidence="6" id="KW-1185">Reference proteome</keyword>
<keyword evidence="3" id="KW-0112">Calmodulin-binding</keyword>
<dbReference type="GO" id="GO:0007051">
    <property type="term" value="P:spindle organization"/>
    <property type="evidence" value="ECO:0007669"/>
    <property type="project" value="TreeGrafter"/>
</dbReference>
<accession>A0AAP0NAT0</accession>
<feature type="region of interest" description="Disordered" evidence="4">
    <location>
        <begin position="1"/>
        <end position="79"/>
    </location>
</feature>
<evidence type="ECO:0000256" key="3">
    <source>
        <dbReference type="ARBA" id="ARBA00022860"/>
    </source>
</evidence>
<dbReference type="PANTHER" id="PTHR22706">
    <property type="entry name" value="ASSEMBLY FACTOR FOR SPINDLE MICROTUBULES"/>
    <property type="match status" value="1"/>
</dbReference>
<dbReference type="GO" id="GO:0005737">
    <property type="term" value="C:cytoplasm"/>
    <property type="evidence" value="ECO:0007669"/>
    <property type="project" value="UniProtKB-SubCell"/>
</dbReference>
<evidence type="ECO:0000313" key="5">
    <source>
        <dbReference type="EMBL" id="KAK9267849.1"/>
    </source>
</evidence>
<dbReference type="GO" id="GO:0005516">
    <property type="term" value="F:calmodulin binding"/>
    <property type="evidence" value="ECO:0007669"/>
    <property type="project" value="UniProtKB-KW"/>
</dbReference>
<comment type="subcellular location">
    <subcellularLocation>
        <location evidence="1">Cytoplasm</location>
    </subcellularLocation>
</comment>
<dbReference type="EMBL" id="JBBPBK010000016">
    <property type="protein sequence ID" value="KAK9267849.1"/>
    <property type="molecule type" value="Genomic_DNA"/>
</dbReference>
<comment type="caution">
    <text evidence="5">The sequence shown here is derived from an EMBL/GenBank/DDBJ whole genome shotgun (WGS) entry which is preliminary data.</text>
</comment>
<gene>
    <name evidence="5" type="ORF">L1049_010285</name>
</gene>
<keyword evidence="2" id="KW-0963">Cytoplasm</keyword>
<name>A0AAP0NAT0_LIQFO</name>
<evidence type="ECO:0000256" key="1">
    <source>
        <dbReference type="ARBA" id="ARBA00004496"/>
    </source>
</evidence>
<evidence type="ECO:0000256" key="2">
    <source>
        <dbReference type="ARBA" id="ARBA00022490"/>
    </source>
</evidence>
<dbReference type="AlphaFoldDB" id="A0AAP0NAT0"/>
<sequence>MEGEQQQPCPSPSLNPPSSLLRDISNFRTPKRPPQSHTFHSPHPQFFTASKKTPSSFSSSVRRRRPRPSPAPSMARSTAARRLKAFELEQSQSSRKAEIKKENSLKSLSKSLTVWLNFLFENPSSCGCDLSRLIGGDLTGESATVISANGKRDSWPGCGVGVGRPWRKPKASERFSVECGGSCRCG</sequence>
<dbReference type="InterPro" id="IPR051185">
    <property type="entry name" value="ASPM"/>
</dbReference>
<dbReference type="GO" id="GO:0051295">
    <property type="term" value="P:establishment of meiotic spindle localization"/>
    <property type="evidence" value="ECO:0007669"/>
    <property type="project" value="TreeGrafter"/>
</dbReference>
<protein>
    <submittedName>
        <fullName evidence="5">Uncharacterized protein</fullName>
    </submittedName>
</protein>
<organism evidence="5 6">
    <name type="scientific">Liquidambar formosana</name>
    <name type="common">Formosan gum</name>
    <dbReference type="NCBI Taxonomy" id="63359"/>
    <lineage>
        <taxon>Eukaryota</taxon>
        <taxon>Viridiplantae</taxon>
        <taxon>Streptophyta</taxon>
        <taxon>Embryophyta</taxon>
        <taxon>Tracheophyta</taxon>
        <taxon>Spermatophyta</taxon>
        <taxon>Magnoliopsida</taxon>
        <taxon>eudicotyledons</taxon>
        <taxon>Gunneridae</taxon>
        <taxon>Pentapetalae</taxon>
        <taxon>Saxifragales</taxon>
        <taxon>Altingiaceae</taxon>
        <taxon>Liquidambar</taxon>
    </lineage>
</organism>
<evidence type="ECO:0000313" key="6">
    <source>
        <dbReference type="Proteomes" id="UP001415857"/>
    </source>
</evidence>
<reference evidence="5 6" key="1">
    <citation type="journal article" date="2024" name="Plant J.">
        <title>Genome sequences and population genomics reveal climatic adaptation and genomic divergence between two closely related sweetgum species.</title>
        <authorList>
            <person name="Xu W.Q."/>
            <person name="Ren C.Q."/>
            <person name="Zhang X.Y."/>
            <person name="Comes H.P."/>
            <person name="Liu X.H."/>
            <person name="Li Y.G."/>
            <person name="Kettle C.J."/>
            <person name="Jalonen R."/>
            <person name="Gaisberger H."/>
            <person name="Ma Y.Z."/>
            <person name="Qiu Y.X."/>
        </authorList>
    </citation>
    <scope>NUCLEOTIDE SEQUENCE [LARGE SCALE GENOMIC DNA]</scope>
    <source>
        <strain evidence="5">Hangzhou</strain>
    </source>
</reference>
<dbReference type="Proteomes" id="UP001415857">
    <property type="component" value="Unassembled WGS sequence"/>
</dbReference>
<dbReference type="GO" id="GO:0000922">
    <property type="term" value="C:spindle pole"/>
    <property type="evidence" value="ECO:0007669"/>
    <property type="project" value="TreeGrafter"/>
</dbReference>
<proteinExistence type="predicted"/>
<dbReference type="GO" id="GO:0000278">
    <property type="term" value="P:mitotic cell cycle"/>
    <property type="evidence" value="ECO:0007669"/>
    <property type="project" value="TreeGrafter"/>
</dbReference>
<evidence type="ECO:0000256" key="4">
    <source>
        <dbReference type="SAM" id="MobiDB-lite"/>
    </source>
</evidence>
<dbReference type="PANTHER" id="PTHR22706:SF1">
    <property type="entry name" value="ASSEMBLY FACTOR FOR SPINDLE MICROTUBULES"/>
    <property type="match status" value="1"/>
</dbReference>